<comment type="caution">
    <text evidence="2">The sequence shown here is derived from an EMBL/GenBank/DDBJ whole genome shotgun (WGS) entry which is preliminary data.</text>
</comment>
<sequence>MQFKNLIVLAGLASAAPNPDVVTFKGTVLRSASPIHHQPVQASMNGLAVKLNDQGASCDSGAKENDATFVLNKKTGELLLYSRSNPRQQLYTDRSGMGQGLLGYRTGAQPLCTRCEQDKWAINKDGLLQYDGTNYRACPQEDGSYTLWVSNVYNPGGNKNCVGASIVTSKVDEPVGCLYSQQGQ</sequence>
<keyword evidence="1" id="KW-0732">Signal</keyword>
<feature type="signal peptide" evidence="1">
    <location>
        <begin position="1"/>
        <end position="15"/>
    </location>
</feature>
<dbReference type="EMBL" id="CBMI010002028">
    <property type="protein sequence ID" value="CEG04765.1"/>
    <property type="molecule type" value="Genomic_DNA"/>
</dbReference>
<dbReference type="AlphaFoldDB" id="A0A090MGK1"/>
<protein>
    <submittedName>
        <fullName evidence="2">WGS project CBMI000000000 data, contig CS3069_c002030</fullName>
    </submittedName>
</protein>
<reference evidence="2" key="1">
    <citation type="submission" date="2013-05" db="EMBL/GenBank/DDBJ databases">
        <title>Draft genome sequences of six wheat associated Fusarium spp. isolates.</title>
        <authorList>
            <person name="Moolhuijzen P.M."/>
            <person name="Manners J.M."/>
            <person name="Wilcox S."/>
            <person name="Bellgard M.I."/>
            <person name="Gardiner D.M."/>
        </authorList>
    </citation>
    <scope>NUCLEOTIDE SEQUENCE</scope>
    <source>
        <strain evidence="2">CS3069</strain>
    </source>
</reference>
<organism evidence="2">
    <name type="scientific">Fusarium clavum</name>
    <dbReference type="NCBI Taxonomy" id="2594811"/>
    <lineage>
        <taxon>Eukaryota</taxon>
        <taxon>Fungi</taxon>
        <taxon>Dikarya</taxon>
        <taxon>Ascomycota</taxon>
        <taxon>Pezizomycotina</taxon>
        <taxon>Sordariomycetes</taxon>
        <taxon>Hypocreomycetidae</taxon>
        <taxon>Hypocreales</taxon>
        <taxon>Nectriaceae</taxon>
        <taxon>Fusarium</taxon>
        <taxon>Fusarium incarnatum-equiseti species complex</taxon>
    </lineage>
</organism>
<feature type="chain" id="PRO_5012226826" evidence="1">
    <location>
        <begin position="16"/>
        <end position="184"/>
    </location>
</feature>
<accession>A0A090MGK1</accession>
<name>A0A090MGK1_9HYPO</name>
<proteinExistence type="predicted"/>
<evidence type="ECO:0000256" key="1">
    <source>
        <dbReference type="SAM" id="SignalP"/>
    </source>
</evidence>
<gene>
    <name evidence="2" type="ORF">BN850_0074390</name>
</gene>
<evidence type="ECO:0000313" key="2">
    <source>
        <dbReference type="EMBL" id="CEG04765.1"/>
    </source>
</evidence>